<comment type="caution">
    <text evidence="1">The sequence shown here is derived from an EMBL/GenBank/DDBJ whole genome shotgun (WGS) entry which is preliminary data.</text>
</comment>
<keyword evidence="2" id="KW-1185">Reference proteome</keyword>
<dbReference type="EMBL" id="CASHTH010003729">
    <property type="protein sequence ID" value="CAI8048499.1"/>
    <property type="molecule type" value="Genomic_DNA"/>
</dbReference>
<organism evidence="1 2">
    <name type="scientific">Geodia barretti</name>
    <name type="common">Barrett's horny sponge</name>
    <dbReference type="NCBI Taxonomy" id="519541"/>
    <lineage>
        <taxon>Eukaryota</taxon>
        <taxon>Metazoa</taxon>
        <taxon>Porifera</taxon>
        <taxon>Demospongiae</taxon>
        <taxon>Heteroscleromorpha</taxon>
        <taxon>Tetractinellida</taxon>
        <taxon>Astrophorina</taxon>
        <taxon>Geodiidae</taxon>
        <taxon>Geodia</taxon>
    </lineage>
</organism>
<accession>A0AA35TIU2</accession>
<dbReference type="AlphaFoldDB" id="A0AA35TIU2"/>
<dbReference type="Proteomes" id="UP001174909">
    <property type="component" value="Unassembled WGS sequence"/>
</dbReference>
<protein>
    <submittedName>
        <fullName evidence="1">Uncharacterized protein</fullName>
    </submittedName>
</protein>
<proteinExistence type="predicted"/>
<gene>
    <name evidence="1" type="ORF">GBAR_LOCUS26746</name>
</gene>
<evidence type="ECO:0000313" key="1">
    <source>
        <dbReference type="EMBL" id="CAI8048499.1"/>
    </source>
</evidence>
<feature type="non-terminal residue" evidence="1">
    <location>
        <position position="1"/>
    </location>
</feature>
<sequence length="103" mass="11224">MCPQLPWLEPSSLNVTEEECPAARPLFSVSTKVQRSARACALLLRAVWSSLGGGRWSSPLPPTFSPRNKTPPSTRKECCCSCQLFVREVAPQFSVLSSPVSST</sequence>
<reference evidence="1" key="1">
    <citation type="submission" date="2023-03" db="EMBL/GenBank/DDBJ databases">
        <authorList>
            <person name="Steffen K."/>
            <person name="Cardenas P."/>
        </authorList>
    </citation>
    <scope>NUCLEOTIDE SEQUENCE</scope>
</reference>
<evidence type="ECO:0000313" key="2">
    <source>
        <dbReference type="Proteomes" id="UP001174909"/>
    </source>
</evidence>
<name>A0AA35TIU2_GEOBA</name>